<dbReference type="Pfam" id="PF17136">
    <property type="entry name" value="ribosomal_L24"/>
    <property type="match status" value="1"/>
</dbReference>
<dbReference type="OrthoDB" id="9807419at2"/>
<dbReference type="GO" id="GO:0019843">
    <property type="term" value="F:rRNA binding"/>
    <property type="evidence" value="ECO:0007669"/>
    <property type="project" value="UniProtKB-UniRule"/>
</dbReference>
<proteinExistence type="inferred from homology"/>
<dbReference type="Proteomes" id="UP000295777">
    <property type="component" value="Unassembled WGS sequence"/>
</dbReference>
<accession>A0A4R1GBH9</accession>
<dbReference type="InterPro" id="IPR003256">
    <property type="entry name" value="Ribosomal_uL24"/>
</dbReference>
<dbReference type="FunFam" id="2.30.30.30:FF:000004">
    <property type="entry name" value="50S ribosomal protein L24"/>
    <property type="match status" value="1"/>
</dbReference>
<dbReference type="InterPro" id="IPR005825">
    <property type="entry name" value="Ribosomal_uL24_CS"/>
</dbReference>
<evidence type="ECO:0000256" key="9">
    <source>
        <dbReference type="RuleBase" id="RU003477"/>
    </source>
</evidence>
<organism evidence="11 12">
    <name type="scientific">Phorcysia thermohydrogeniphila</name>
    <dbReference type="NCBI Taxonomy" id="936138"/>
    <lineage>
        <taxon>Bacteria</taxon>
        <taxon>Pseudomonadati</taxon>
        <taxon>Aquificota</taxon>
        <taxon>Aquificia</taxon>
        <taxon>Desulfurobacteriales</taxon>
        <taxon>Desulfurobacteriaceae</taxon>
        <taxon>Phorcysia</taxon>
    </lineage>
</organism>
<dbReference type="GO" id="GO:1990904">
    <property type="term" value="C:ribonucleoprotein complex"/>
    <property type="evidence" value="ECO:0007669"/>
    <property type="project" value="UniProtKB-KW"/>
</dbReference>
<keyword evidence="12" id="KW-1185">Reference proteome</keyword>
<gene>
    <name evidence="8" type="primary">rplX</name>
    <name evidence="11" type="ORF">CLV27_0547</name>
</gene>
<evidence type="ECO:0000256" key="8">
    <source>
        <dbReference type="HAMAP-Rule" id="MF_01326"/>
    </source>
</evidence>
<name>A0A4R1GBH9_9BACT</name>
<dbReference type="Pfam" id="PF00467">
    <property type="entry name" value="KOW"/>
    <property type="match status" value="1"/>
</dbReference>
<evidence type="ECO:0000256" key="2">
    <source>
        <dbReference type="ARBA" id="ARBA00022730"/>
    </source>
</evidence>
<evidence type="ECO:0000313" key="11">
    <source>
        <dbReference type="EMBL" id="TCK05128.1"/>
    </source>
</evidence>
<dbReference type="InterPro" id="IPR014722">
    <property type="entry name" value="Rib_uL2_dom2"/>
</dbReference>
<feature type="domain" description="KOW" evidence="10">
    <location>
        <begin position="7"/>
        <end position="34"/>
    </location>
</feature>
<evidence type="ECO:0000256" key="4">
    <source>
        <dbReference type="ARBA" id="ARBA00022980"/>
    </source>
</evidence>
<dbReference type="PROSITE" id="PS01108">
    <property type="entry name" value="RIBOSOMAL_L24"/>
    <property type="match status" value="1"/>
</dbReference>
<reference evidence="11 12" key="1">
    <citation type="submission" date="2019-03" db="EMBL/GenBank/DDBJ databases">
        <title>Genomic Encyclopedia of Archaeal and Bacterial Type Strains, Phase II (KMG-II): from individual species to whole genera.</title>
        <authorList>
            <person name="Goeker M."/>
        </authorList>
    </citation>
    <scope>NUCLEOTIDE SEQUENCE [LARGE SCALE GENOMIC DNA]</scope>
    <source>
        <strain evidence="11 12">DSM 24425</strain>
    </source>
</reference>
<evidence type="ECO:0000256" key="7">
    <source>
        <dbReference type="ARBA" id="ARBA00058688"/>
    </source>
</evidence>
<keyword evidence="3 8" id="KW-0694">RNA-binding</keyword>
<evidence type="ECO:0000256" key="3">
    <source>
        <dbReference type="ARBA" id="ARBA00022884"/>
    </source>
</evidence>
<keyword evidence="4 8" id="KW-0689">Ribosomal protein</keyword>
<dbReference type="GO" id="GO:0003735">
    <property type="term" value="F:structural constituent of ribosome"/>
    <property type="evidence" value="ECO:0007669"/>
    <property type="project" value="InterPro"/>
</dbReference>
<evidence type="ECO:0000256" key="1">
    <source>
        <dbReference type="ARBA" id="ARBA00010618"/>
    </source>
</evidence>
<dbReference type="HAMAP" id="MF_01326_B">
    <property type="entry name" value="Ribosomal_uL24_B"/>
    <property type="match status" value="1"/>
</dbReference>
<dbReference type="GO" id="GO:0006412">
    <property type="term" value="P:translation"/>
    <property type="evidence" value="ECO:0007669"/>
    <property type="project" value="UniProtKB-UniRule"/>
</dbReference>
<evidence type="ECO:0000256" key="6">
    <source>
        <dbReference type="ARBA" id="ARBA00035206"/>
    </source>
</evidence>
<dbReference type="RefSeq" id="WP_132525576.1">
    <property type="nucleotide sequence ID" value="NZ_SMFV01000002.1"/>
</dbReference>
<dbReference type="CDD" id="cd06089">
    <property type="entry name" value="KOW_RPL26"/>
    <property type="match status" value="1"/>
</dbReference>
<keyword evidence="5 8" id="KW-0687">Ribonucleoprotein</keyword>
<protein>
    <recommendedName>
        <fullName evidence="6 8">Large ribosomal subunit protein uL24</fullName>
    </recommendedName>
</protein>
<dbReference type="SUPFAM" id="SSF50104">
    <property type="entry name" value="Translation proteins SH3-like domain"/>
    <property type="match status" value="1"/>
</dbReference>
<dbReference type="InterPro" id="IPR041988">
    <property type="entry name" value="Ribosomal_uL24_KOW"/>
</dbReference>
<comment type="function">
    <text evidence="8">One of two assembly initiator proteins, it binds directly to the 5'-end of the 23S rRNA, where it nucleates assembly of the 50S subunit.</text>
</comment>
<dbReference type="SMART" id="SM00739">
    <property type="entry name" value="KOW"/>
    <property type="match status" value="1"/>
</dbReference>
<dbReference type="EMBL" id="SMFV01000002">
    <property type="protein sequence ID" value="TCK05128.1"/>
    <property type="molecule type" value="Genomic_DNA"/>
</dbReference>
<dbReference type="GO" id="GO:0005840">
    <property type="term" value="C:ribosome"/>
    <property type="evidence" value="ECO:0007669"/>
    <property type="project" value="UniProtKB-KW"/>
</dbReference>
<dbReference type="InterPro" id="IPR005824">
    <property type="entry name" value="KOW"/>
</dbReference>
<dbReference type="Gene3D" id="2.30.30.30">
    <property type="match status" value="1"/>
</dbReference>
<sequence>MAKKKFKIKAGDKVIVIAGKDKGKVGKVLKVLPEEERVIVEGVRIVKKHLKPSPKYPEGGIIEKEAPIHISNVMLVDPKTGKPTRVGIKIVDGKKYRYAKRSGEIIDEISKPQKAGR</sequence>
<comment type="subunit">
    <text evidence="8">Part of the 50S ribosomal subunit.</text>
</comment>
<comment type="similarity">
    <text evidence="1 8 9">Belongs to the universal ribosomal protein uL24 family.</text>
</comment>
<evidence type="ECO:0000256" key="5">
    <source>
        <dbReference type="ARBA" id="ARBA00023274"/>
    </source>
</evidence>
<dbReference type="AlphaFoldDB" id="A0A4R1GBH9"/>
<evidence type="ECO:0000259" key="10">
    <source>
        <dbReference type="SMART" id="SM00739"/>
    </source>
</evidence>
<evidence type="ECO:0000313" key="12">
    <source>
        <dbReference type="Proteomes" id="UP000295777"/>
    </source>
</evidence>
<dbReference type="InterPro" id="IPR057264">
    <property type="entry name" value="Ribosomal_uL24_C"/>
</dbReference>
<dbReference type="PANTHER" id="PTHR12903">
    <property type="entry name" value="MITOCHONDRIAL RIBOSOMAL PROTEIN L24"/>
    <property type="match status" value="1"/>
</dbReference>
<keyword evidence="2 8" id="KW-0699">rRNA-binding</keyword>
<comment type="caution">
    <text evidence="11">The sequence shown here is derived from an EMBL/GenBank/DDBJ whole genome shotgun (WGS) entry which is preliminary data.</text>
</comment>
<dbReference type="InterPro" id="IPR008991">
    <property type="entry name" value="Translation_prot_SH3-like_sf"/>
</dbReference>
<comment type="function">
    <text evidence="7 8">One of the proteins that surrounds the polypeptide exit tunnel on the outside of the subunit.</text>
</comment>
<dbReference type="NCBIfam" id="TIGR01079">
    <property type="entry name" value="rplX_bact"/>
    <property type="match status" value="1"/>
</dbReference>